<keyword evidence="12" id="KW-0325">Glycoprotein</keyword>
<dbReference type="GO" id="GO:0030030">
    <property type="term" value="P:cell projection organization"/>
    <property type="evidence" value="ECO:0007669"/>
    <property type="project" value="UniProtKB-KW"/>
</dbReference>
<keyword evidence="8" id="KW-0970">Cilium biogenesis/degradation</keyword>
<gene>
    <name evidence="15" type="ORF">LSAA_3263</name>
</gene>
<dbReference type="AlphaFoldDB" id="A0A0K2UPC7"/>
<evidence type="ECO:0000256" key="11">
    <source>
        <dbReference type="ARBA" id="ARBA00023136"/>
    </source>
</evidence>
<keyword evidence="17" id="KW-1185">Reference proteome</keyword>
<comment type="function">
    <text evidence="1">Required for ciliogenesis.</text>
</comment>
<organism evidence="16">
    <name type="scientific">Lepeophtheirus salmonis</name>
    <name type="common">Salmon louse</name>
    <name type="synonym">Caligus salmonis</name>
    <dbReference type="NCBI Taxonomy" id="72036"/>
    <lineage>
        <taxon>Eukaryota</taxon>
        <taxon>Metazoa</taxon>
        <taxon>Ecdysozoa</taxon>
        <taxon>Arthropoda</taxon>
        <taxon>Crustacea</taxon>
        <taxon>Multicrustacea</taxon>
        <taxon>Hexanauplia</taxon>
        <taxon>Copepoda</taxon>
        <taxon>Siphonostomatoida</taxon>
        <taxon>Caligidae</taxon>
        <taxon>Lepeophtheirus</taxon>
    </lineage>
</organism>
<dbReference type="GO" id="GO:0005929">
    <property type="term" value="C:cilium"/>
    <property type="evidence" value="ECO:0007669"/>
    <property type="project" value="UniProtKB-SubCell"/>
</dbReference>
<dbReference type="Proteomes" id="UP000675881">
    <property type="component" value="Chromosome 11"/>
</dbReference>
<evidence type="ECO:0000313" key="16">
    <source>
        <dbReference type="EMBL" id="CDW39910.1"/>
    </source>
</evidence>
<protein>
    <recommendedName>
        <fullName evidence="5">Transmembrane protein 138</fullName>
    </recommendedName>
</protein>
<dbReference type="EMBL" id="HACA01022549">
    <property type="protein sequence ID" value="CDW39910.1"/>
    <property type="molecule type" value="Transcribed_RNA"/>
</dbReference>
<keyword evidence="10" id="KW-0969">Cilium</keyword>
<feature type="transmembrane region" description="Helical" evidence="14">
    <location>
        <begin position="79"/>
        <end position="99"/>
    </location>
</feature>
<keyword evidence="13" id="KW-0966">Cell projection</keyword>
<dbReference type="PANTHER" id="PTHR13306">
    <property type="entry name" value="TRANSMEMBRANE PROTEIN 138"/>
    <property type="match status" value="1"/>
</dbReference>
<evidence type="ECO:0000256" key="3">
    <source>
        <dbReference type="ARBA" id="ARBA00004138"/>
    </source>
</evidence>
<comment type="subcellular location">
    <subcellularLocation>
        <location evidence="3">Cell projection</location>
        <location evidence="3">Cilium</location>
    </subcellularLocation>
    <subcellularLocation>
        <location evidence="2">Vacuole membrane</location>
        <topology evidence="2">Multi-pass membrane protein</topology>
    </subcellularLocation>
</comment>
<evidence type="ECO:0000256" key="4">
    <source>
        <dbReference type="ARBA" id="ARBA00010572"/>
    </source>
</evidence>
<evidence type="ECO:0000256" key="6">
    <source>
        <dbReference type="ARBA" id="ARBA00022554"/>
    </source>
</evidence>
<evidence type="ECO:0000256" key="13">
    <source>
        <dbReference type="ARBA" id="ARBA00023273"/>
    </source>
</evidence>
<evidence type="ECO:0000256" key="12">
    <source>
        <dbReference type="ARBA" id="ARBA00023180"/>
    </source>
</evidence>
<evidence type="ECO:0000256" key="9">
    <source>
        <dbReference type="ARBA" id="ARBA00022989"/>
    </source>
</evidence>
<evidence type="ECO:0000256" key="10">
    <source>
        <dbReference type="ARBA" id="ARBA00023069"/>
    </source>
</evidence>
<evidence type="ECO:0000256" key="5">
    <source>
        <dbReference type="ARBA" id="ARBA00014515"/>
    </source>
</evidence>
<evidence type="ECO:0000256" key="14">
    <source>
        <dbReference type="SAM" id="Phobius"/>
    </source>
</evidence>
<name>A0A0K2UPC7_LEPSM</name>
<dbReference type="GO" id="GO:0005774">
    <property type="term" value="C:vacuolar membrane"/>
    <property type="evidence" value="ECO:0007669"/>
    <property type="project" value="UniProtKB-SubCell"/>
</dbReference>
<evidence type="ECO:0000256" key="1">
    <source>
        <dbReference type="ARBA" id="ARBA00003709"/>
    </source>
</evidence>
<feature type="transmembrane region" description="Helical" evidence="14">
    <location>
        <begin position="40"/>
        <end position="67"/>
    </location>
</feature>
<keyword evidence="9 14" id="KW-1133">Transmembrane helix</keyword>
<dbReference type="OrthoDB" id="189688at2759"/>
<dbReference type="InterPro" id="IPR024133">
    <property type="entry name" value="TM_138"/>
</dbReference>
<dbReference type="PANTHER" id="PTHR13306:SF6">
    <property type="entry name" value="TRANSMEMBRANE PROTEIN 138"/>
    <property type="match status" value="1"/>
</dbReference>
<sequence length="160" mass="19057">MKLSIGRYRSVLMTQYAFLITDLLINTFCEYLRFESVILLVIFVIQDVCLIFSLIIVFLSFFSTYVFQAGLVGVLFNEFKTPIFVTITYICLSIGFHIWSLNVRWYDPVSFWWTDGLVALYVFQRSMSTLYYYYYKRTALQITNPKFYDDSSWIQGEWGR</sequence>
<evidence type="ECO:0000256" key="2">
    <source>
        <dbReference type="ARBA" id="ARBA00004128"/>
    </source>
</evidence>
<evidence type="ECO:0000313" key="17">
    <source>
        <dbReference type="Proteomes" id="UP000675881"/>
    </source>
</evidence>
<keyword evidence="7 14" id="KW-0812">Transmembrane</keyword>
<reference evidence="15" key="2">
    <citation type="submission" date="2021-02" db="EMBL/GenBank/DDBJ databases">
        <authorList>
            <person name="Bekaert M."/>
        </authorList>
    </citation>
    <scope>NUCLEOTIDE SEQUENCE</scope>
    <source>
        <strain evidence="15">IoA-00</strain>
    </source>
</reference>
<evidence type="ECO:0000256" key="7">
    <source>
        <dbReference type="ARBA" id="ARBA00022692"/>
    </source>
</evidence>
<keyword evidence="6" id="KW-0926">Vacuole</keyword>
<keyword evidence="11 14" id="KW-0472">Membrane</keyword>
<reference evidence="16" key="1">
    <citation type="submission" date="2014-05" db="EMBL/GenBank/DDBJ databases">
        <authorList>
            <person name="Chronopoulou M."/>
        </authorList>
    </citation>
    <scope>NUCLEOTIDE SEQUENCE</scope>
    <source>
        <tissue evidence="16">Whole organism</tissue>
    </source>
</reference>
<evidence type="ECO:0000256" key="8">
    <source>
        <dbReference type="ARBA" id="ARBA00022794"/>
    </source>
</evidence>
<feature type="transmembrane region" description="Helical" evidence="14">
    <location>
        <begin position="12"/>
        <end position="34"/>
    </location>
</feature>
<dbReference type="EMBL" id="HG994590">
    <property type="protein sequence ID" value="CAF2805606.1"/>
    <property type="molecule type" value="Genomic_DNA"/>
</dbReference>
<proteinExistence type="inferred from homology"/>
<evidence type="ECO:0000313" key="15">
    <source>
        <dbReference type="EMBL" id="CAF2805606.1"/>
    </source>
</evidence>
<comment type="similarity">
    <text evidence="4">Belongs to the TMEM138 family.</text>
</comment>
<dbReference type="Pfam" id="PF14935">
    <property type="entry name" value="TMEM138"/>
    <property type="match status" value="1"/>
</dbReference>
<accession>A0A0K2UPC7</accession>